<proteinExistence type="predicted"/>
<name>A0A6G9CUL6_RHOER</name>
<dbReference type="AlphaFoldDB" id="A0A6G9CUL6"/>
<protein>
    <submittedName>
        <fullName evidence="1">Uncharacterized protein</fullName>
    </submittedName>
</protein>
<sequence length="66" mass="7363">MQQLSIAQECHDLRKLSLDFGSFGGRVVFQPIRDRVFDVLAEQYEAARAAASASRRVRTSRLAPAV</sequence>
<reference evidence="1 2" key="1">
    <citation type="submission" date="2020-03" db="EMBL/GenBank/DDBJ databases">
        <title>Screen low temperature-resistant strains for efficient degradation of petroleum hydrocarbons under the low temperature.</title>
        <authorList>
            <person name="Wang Y."/>
            <person name="Chen J."/>
        </authorList>
    </citation>
    <scope>NUCLEOTIDE SEQUENCE [LARGE SCALE GENOMIC DNA]</scope>
    <source>
        <strain evidence="1 2">KB1</strain>
    </source>
</reference>
<gene>
    <name evidence="1" type="ORF">G9444_3067</name>
</gene>
<evidence type="ECO:0000313" key="1">
    <source>
        <dbReference type="EMBL" id="QIP40311.1"/>
    </source>
</evidence>
<evidence type="ECO:0000313" key="2">
    <source>
        <dbReference type="Proteomes" id="UP000502345"/>
    </source>
</evidence>
<dbReference type="Proteomes" id="UP000502345">
    <property type="component" value="Chromosome"/>
</dbReference>
<dbReference type="EMBL" id="CP050124">
    <property type="protein sequence ID" value="QIP40311.1"/>
    <property type="molecule type" value="Genomic_DNA"/>
</dbReference>
<organism evidence="1 2">
    <name type="scientific">Rhodococcus erythropolis</name>
    <name type="common">Arthrobacter picolinophilus</name>
    <dbReference type="NCBI Taxonomy" id="1833"/>
    <lineage>
        <taxon>Bacteria</taxon>
        <taxon>Bacillati</taxon>
        <taxon>Actinomycetota</taxon>
        <taxon>Actinomycetes</taxon>
        <taxon>Mycobacteriales</taxon>
        <taxon>Nocardiaceae</taxon>
        <taxon>Rhodococcus</taxon>
        <taxon>Rhodococcus erythropolis group</taxon>
    </lineage>
</organism>
<accession>A0A6G9CUL6</accession>